<comment type="caution">
    <text evidence="9">The sequence shown here is derived from an EMBL/GenBank/DDBJ whole genome shotgun (WGS) entry which is preliminary data.</text>
</comment>
<evidence type="ECO:0000256" key="6">
    <source>
        <dbReference type="SAM" id="Phobius"/>
    </source>
</evidence>
<protein>
    <submittedName>
        <fullName evidence="9">ABC transporter permease</fullName>
    </submittedName>
</protein>
<dbReference type="InterPro" id="IPR050250">
    <property type="entry name" value="Macrolide_Exporter_MacB"/>
</dbReference>
<evidence type="ECO:0000313" key="9">
    <source>
        <dbReference type="EMBL" id="REA57886.1"/>
    </source>
</evidence>
<sequence length="802" mass="89082">MFKNYLKIAFRNIWKNKGYAFINIAGLSLAFCISVFLLLVAYFQLTFDSFHADGDRIFETYFFENIPEKPERSTSMPYPLTPALKTEFSEIEAVTRVVNGGDVVEYNGKYFDKMFKYVDPEFFNIFSFPLVKGNAASALGNRSNIVISEDMAKAVFGTEDPIGKALLIGLDQHKKQYIVSGVAGDFPDNSSIQFDAFLRVENAPNYAGDYDKWDSHSHNIFVKLIPGASAESVEKKMAPFMQKYFPGNIKALKKQGAQPDERGDIYTIRLQKLANVHFNVDLSGGSNAALVYALIGIAFFILLIACINFINLNVARAFIRSREVGVRKSLGALKKQLFVQVWGEAALICLAGFVVGLLLIVLFLNTFNATFQTKLKLDYMLQPDKLALIFVLFIVVTVIAGGYPAWQMSRMNVVEVLKGKVSMKKSGILRNSLIITQFSLSCLLICCSIIAIRQVDHLRTQPLGFEKEQVISIPVGNKVNGQIAIQRMRNSLASDPGIISLTGSGVNLGIGKDRSSSRSVSGFTYKEKEVSTDWLGVDYDYFKTLNIKLLAGREFDPSYPADSADRVVITESMAKMIGEADPVGKFFQTDSAGAHIQIIGLVPDFYLYSSKSDKKPITIHLEKTPSYIFVRVAPGSLAASMDKLKKVWKEITPESDFQGSFMDENTNNWYKEEQHMSSVFSLAAGVAVFLSCLGLFAIALIVMEQRTKEIGVRKVLGASIPELVYTLSKDFVKLVIVAILIASPAAWYFMQQWLDNYSYRIEISPLIFVAVGAVAIIIAIVTVSFQSIKAAMVNPVKSLRSE</sequence>
<dbReference type="PANTHER" id="PTHR30572">
    <property type="entry name" value="MEMBRANE COMPONENT OF TRANSPORTER-RELATED"/>
    <property type="match status" value="1"/>
</dbReference>
<keyword evidence="2" id="KW-1003">Cell membrane</keyword>
<keyword evidence="4 6" id="KW-1133">Transmembrane helix</keyword>
<evidence type="ECO:0000256" key="3">
    <source>
        <dbReference type="ARBA" id="ARBA00022692"/>
    </source>
</evidence>
<accession>A0A3D8Y5R8</accession>
<name>A0A3D8Y5R8_9BACT</name>
<dbReference type="AlphaFoldDB" id="A0A3D8Y5R8"/>
<feature type="transmembrane region" description="Helical" evidence="6">
    <location>
        <begin position="337"/>
        <end position="366"/>
    </location>
</feature>
<evidence type="ECO:0000313" key="10">
    <source>
        <dbReference type="Proteomes" id="UP000256373"/>
    </source>
</evidence>
<dbReference type="InterPro" id="IPR003838">
    <property type="entry name" value="ABC3_permease_C"/>
</dbReference>
<feature type="transmembrane region" description="Helical" evidence="6">
    <location>
        <begin position="386"/>
        <end position="406"/>
    </location>
</feature>
<evidence type="ECO:0000256" key="5">
    <source>
        <dbReference type="ARBA" id="ARBA00023136"/>
    </source>
</evidence>
<keyword evidence="10" id="KW-1185">Reference proteome</keyword>
<feature type="transmembrane region" description="Helical" evidence="6">
    <location>
        <begin position="21"/>
        <end position="43"/>
    </location>
</feature>
<dbReference type="Proteomes" id="UP000256373">
    <property type="component" value="Unassembled WGS sequence"/>
</dbReference>
<keyword evidence="3 6" id="KW-0812">Transmembrane</keyword>
<evidence type="ECO:0000256" key="4">
    <source>
        <dbReference type="ARBA" id="ARBA00022989"/>
    </source>
</evidence>
<dbReference type="Pfam" id="PF02687">
    <property type="entry name" value="FtsX"/>
    <property type="match status" value="2"/>
</dbReference>
<dbReference type="GO" id="GO:0022857">
    <property type="term" value="F:transmembrane transporter activity"/>
    <property type="evidence" value="ECO:0007669"/>
    <property type="project" value="TreeGrafter"/>
</dbReference>
<proteinExistence type="predicted"/>
<evidence type="ECO:0000259" key="8">
    <source>
        <dbReference type="Pfam" id="PF12704"/>
    </source>
</evidence>
<organism evidence="9 10">
    <name type="scientific">Dyadobacter luteus</name>
    <dbReference type="NCBI Taxonomy" id="2259619"/>
    <lineage>
        <taxon>Bacteria</taxon>
        <taxon>Pseudomonadati</taxon>
        <taxon>Bacteroidota</taxon>
        <taxon>Cytophagia</taxon>
        <taxon>Cytophagales</taxon>
        <taxon>Spirosomataceae</taxon>
        <taxon>Dyadobacter</taxon>
    </lineage>
</organism>
<dbReference type="RefSeq" id="WP_115833185.1">
    <property type="nucleotide sequence ID" value="NZ_QNUL01000024.1"/>
</dbReference>
<feature type="domain" description="ABC3 transporter permease C-terminal" evidence="7">
    <location>
        <begin position="682"/>
        <end position="794"/>
    </location>
</feature>
<dbReference type="InterPro" id="IPR025857">
    <property type="entry name" value="MacB_PCD"/>
</dbReference>
<feature type="transmembrane region" description="Helical" evidence="6">
    <location>
        <begin position="679"/>
        <end position="703"/>
    </location>
</feature>
<feature type="transmembrane region" description="Helical" evidence="6">
    <location>
        <begin position="289"/>
        <end position="312"/>
    </location>
</feature>
<keyword evidence="5 6" id="KW-0472">Membrane</keyword>
<dbReference type="OrthoDB" id="5933722at2"/>
<comment type="subcellular location">
    <subcellularLocation>
        <location evidence="1">Cell membrane</location>
        <topology evidence="1">Multi-pass membrane protein</topology>
    </subcellularLocation>
</comment>
<feature type="transmembrane region" description="Helical" evidence="6">
    <location>
        <begin position="427"/>
        <end position="452"/>
    </location>
</feature>
<feature type="domain" description="ABC3 transporter permease C-terminal" evidence="7">
    <location>
        <begin position="296"/>
        <end position="413"/>
    </location>
</feature>
<evidence type="ECO:0000256" key="2">
    <source>
        <dbReference type="ARBA" id="ARBA00022475"/>
    </source>
</evidence>
<feature type="domain" description="MacB-like periplasmic core" evidence="8">
    <location>
        <begin position="21"/>
        <end position="238"/>
    </location>
</feature>
<dbReference type="GO" id="GO:0005886">
    <property type="term" value="C:plasma membrane"/>
    <property type="evidence" value="ECO:0007669"/>
    <property type="project" value="UniProtKB-SubCell"/>
</dbReference>
<gene>
    <name evidence="9" type="ORF">DSL64_22450</name>
</gene>
<feature type="transmembrane region" description="Helical" evidence="6">
    <location>
        <begin position="763"/>
        <end position="785"/>
    </location>
</feature>
<dbReference type="Pfam" id="PF12704">
    <property type="entry name" value="MacB_PCD"/>
    <property type="match status" value="2"/>
</dbReference>
<feature type="domain" description="MacB-like periplasmic core" evidence="8">
    <location>
        <begin position="524"/>
        <end position="641"/>
    </location>
</feature>
<evidence type="ECO:0000259" key="7">
    <source>
        <dbReference type="Pfam" id="PF02687"/>
    </source>
</evidence>
<dbReference type="EMBL" id="QNUL01000024">
    <property type="protein sequence ID" value="REA57886.1"/>
    <property type="molecule type" value="Genomic_DNA"/>
</dbReference>
<evidence type="ECO:0000256" key="1">
    <source>
        <dbReference type="ARBA" id="ARBA00004651"/>
    </source>
</evidence>
<feature type="transmembrane region" description="Helical" evidence="6">
    <location>
        <begin position="731"/>
        <end position="751"/>
    </location>
</feature>
<dbReference type="PANTHER" id="PTHR30572:SF18">
    <property type="entry name" value="ABC-TYPE MACROLIDE FAMILY EXPORT SYSTEM PERMEASE COMPONENT 2"/>
    <property type="match status" value="1"/>
</dbReference>
<reference evidence="9 10" key="1">
    <citation type="submission" date="2018-07" db="EMBL/GenBank/DDBJ databases">
        <title>Dyadobacter roseus sp. nov., isolated from rose rhizosphere soil.</title>
        <authorList>
            <person name="Chen L."/>
        </authorList>
    </citation>
    <scope>NUCLEOTIDE SEQUENCE [LARGE SCALE GENOMIC DNA]</scope>
    <source>
        <strain evidence="9 10">RS19</strain>
    </source>
</reference>